<dbReference type="PANTHER" id="PTHR47510:SF3">
    <property type="entry name" value="ENDO_EXONUCLEASE_PHOSPHATASE DOMAIN-CONTAINING PROTEIN"/>
    <property type="match status" value="1"/>
</dbReference>
<evidence type="ECO:0000256" key="1">
    <source>
        <dbReference type="SAM" id="Coils"/>
    </source>
</evidence>
<dbReference type="Gene3D" id="3.30.70.1820">
    <property type="entry name" value="L1 transposable element, RRM domain"/>
    <property type="match status" value="1"/>
</dbReference>
<dbReference type="EMBL" id="CAJNOQ010007393">
    <property type="protein sequence ID" value="CAF1167276.1"/>
    <property type="molecule type" value="Genomic_DNA"/>
</dbReference>
<feature type="domain" description="Reverse transcriptase" evidence="2">
    <location>
        <begin position="433"/>
        <end position="537"/>
    </location>
</feature>
<evidence type="ECO:0000313" key="3">
    <source>
        <dbReference type="EMBL" id="CAF1167276.1"/>
    </source>
</evidence>
<evidence type="ECO:0000259" key="2">
    <source>
        <dbReference type="Pfam" id="PF00078"/>
    </source>
</evidence>
<dbReference type="OrthoDB" id="6283029at2759"/>
<feature type="coiled-coil region" evidence="1">
    <location>
        <begin position="67"/>
        <end position="97"/>
    </location>
</feature>
<dbReference type="EMBL" id="CAJOBC010007392">
    <property type="protein sequence ID" value="CAF3930830.1"/>
    <property type="molecule type" value="Genomic_DNA"/>
</dbReference>
<proteinExistence type="predicted"/>
<comment type="caution">
    <text evidence="3">The sequence shown here is derived from an EMBL/GenBank/DDBJ whole genome shotgun (WGS) entry which is preliminary data.</text>
</comment>
<dbReference type="Proteomes" id="UP000681722">
    <property type="component" value="Unassembled WGS sequence"/>
</dbReference>
<dbReference type="PANTHER" id="PTHR47510">
    <property type="entry name" value="REVERSE TRANSCRIPTASE DOMAIN-CONTAINING PROTEIN"/>
    <property type="match status" value="1"/>
</dbReference>
<gene>
    <name evidence="3" type="ORF">GPM918_LOCUS21990</name>
    <name evidence="4" type="ORF">SRO942_LOCUS21986</name>
</gene>
<evidence type="ECO:0000313" key="4">
    <source>
        <dbReference type="EMBL" id="CAF3930830.1"/>
    </source>
</evidence>
<dbReference type="InterPro" id="IPR000477">
    <property type="entry name" value="RT_dom"/>
</dbReference>
<organism evidence="3 5">
    <name type="scientific">Didymodactylos carnosus</name>
    <dbReference type="NCBI Taxonomy" id="1234261"/>
    <lineage>
        <taxon>Eukaryota</taxon>
        <taxon>Metazoa</taxon>
        <taxon>Spiralia</taxon>
        <taxon>Gnathifera</taxon>
        <taxon>Rotifera</taxon>
        <taxon>Eurotatoria</taxon>
        <taxon>Bdelloidea</taxon>
        <taxon>Philodinida</taxon>
        <taxon>Philodinidae</taxon>
        <taxon>Didymodactylos</taxon>
    </lineage>
</organism>
<evidence type="ECO:0000313" key="5">
    <source>
        <dbReference type="Proteomes" id="UP000663829"/>
    </source>
</evidence>
<sequence>MPHEIQSKSQRTVVHPRTFSGLKDVLVEMLKNDQQLQTQVPAIVSSNNSDVSSSAKDIIDVMYQGVLKELGQRLGALEKQTVALEKKTEDLERYNRTWCLRFYGLKESQRENTTAKVIQFINTELQLKLSMDEIENSHRIRHENNKPTSQQNNDDKCHAVIVRFYSRSVRQSVLASLVKLKDSQKPSNSIPVKQIKQVIYDYRAADCDGYRRELSETNWHQLIHGCSLDEAADLIQNRIIEVANLFIPNKLITLSSRDKPWFTENLRSLARVKNKAYKRYQTTKNERDWLSFKTIAKEFEAECMKAKSSFYSKLSTDLNTKSKRWWSMVKHTLGANALSSVPPIKASNGELMTDSKDKVNILNDYFASICTMASQDANEIPKQIKQNKMKMSAFLISEPEVIDLLNKLDCLKASSPGVSPRMLKEASWSISSILSSYLSNREIITMVEGRYSSKRVINRGVPQGSVLGPLLFLVYIDDLCNGIMSTIKLFADDVSLYTPGIDILRAATTINNDLVIINQWAKDWTLSLNANKCVAMCFSLKSLHILTIYC</sequence>
<dbReference type="Proteomes" id="UP000663829">
    <property type="component" value="Unassembled WGS sequence"/>
</dbReference>
<keyword evidence="5" id="KW-1185">Reference proteome</keyword>
<name>A0A814TXV4_9BILA</name>
<keyword evidence="1" id="KW-0175">Coiled coil</keyword>
<reference evidence="3" key="1">
    <citation type="submission" date="2021-02" db="EMBL/GenBank/DDBJ databases">
        <authorList>
            <person name="Nowell W R."/>
        </authorList>
    </citation>
    <scope>NUCLEOTIDE SEQUENCE</scope>
</reference>
<dbReference type="AlphaFoldDB" id="A0A814TXV4"/>
<protein>
    <recommendedName>
        <fullName evidence="2">Reverse transcriptase domain-containing protein</fullName>
    </recommendedName>
</protein>
<accession>A0A814TXV4</accession>
<dbReference type="Pfam" id="PF00078">
    <property type="entry name" value="RVT_1"/>
    <property type="match status" value="1"/>
</dbReference>